<keyword evidence="2" id="KW-0812">Transmembrane</keyword>
<feature type="region of interest" description="Disordered" evidence="1">
    <location>
        <begin position="1"/>
        <end position="145"/>
    </location>
</feature>
<dbReference type="Proteomes" id="UP000030693">
    <property type="component" value="Unassembled WGS sequence"/>
</dbReference>
<dbReference type="GeneID" id="20527931"/>
<evidence type="ECO:0000256" key="2">
    <source>
        <dbReference type="SAM" id="Phobius"/>
    </source>
</evidence>
<proteinExistence type="predicted"/>
<feature type="transmembrane region" description="Helical" evidence="2">
    <location>
        <begin position="236"/>
        <end position="258"/>
    </location>
</feature>
<feature type="compositionally biased region" description="Polar residues" evidence="1">
    <location>
        <begin position="1"/>
        <end position="12"/>
    </location>
</feature>
<evidence type="ECO:0000313" key="4">
    <source>
        <dbReference type="Proteomes" id="UP000030693"/>
    </source>
</evidence>
<feature type="compositionally biased region" description="Low complexity" evidence="1">
    <location>
        <begin position="92"/>
        <end position="114"/>
    </location>
</feature>
<keyword evidence="4" id="KW-1185">Reference proteome</keyword>
<reference evidence="3" key="1">
    <citation type="submission" date="2013-04" db="EMBL/GenBank/DDBJ databases">
        <title>The Genome Sequence of Fonticula alba ATCC 38817.</title>
        <authorList>
            <consortium name="The Broad Institute Genomics Platform"/>
            <person name="Russ C."/>
            <person name="Cuomo C."/>
            <person name="Burger G."/>
            <person name="Gray M.W."/>
            <person name="Holland P.W.H."/>
            <person name="King N."/>
            <person name="Lang F.B.F."/>
            <person name="Roger A.J."/>
            <person name="Ruiz-Trillo I."/>
            <person name="Brown M."/>
            <person name="Walker B."/>
            <person name="Young S."/>
            <person name="Zeng Q."/>
            <person name="Gargeya S."/>
            <person name="Fitzgerald M."/>
            <person name="Haas B."/>
            <person name="Abouelleil A."/>
            <person name="Allen A.W."/>
            <person name="Alvarado L."/>
            <person name="Arachchi H.M."/>
            <person name="Berlin A.M."/>
            <person name="Chapman S.B."/>
            <person name="Gainer-Dewar J."/>
            <person name="Goldberg J."/>
            <person name="Griggs A."/>
            <person name="Gujja S."/>
            <person name="Hansen M."/>
            <person name="Howarth C."/>
            <person name="Imamovic A."/>
            <person name="Ireland A."/>
            <person name="Larimer J."/>
            <person name="McCowan C."/>
            <person name="Murphy C."/>
            <person name="Pearson M."/>
            <person name="Poon T.W."/>
            <person name="Priest M."/>
            <person name="Roberts A."/>
            <person name="Saif S."/>
            <person name="Shea T."/>
            <person name="Sisk P."/>
            <person name="Sykes S."/>
            <person name="Wortman J."/>
            <person name="Nusbaum C."/>
            <person name="Birren B."/>
        </authorList>
    </citation>
    <scope>NUCLEOTIDE SEQUENCE [LARGE SCALE GENOMIC DNA]</scope>
    <source>
        <strain evidence="3">ATCC 38817</strain>
    </source>
</reference>
<feature type="compositionally biased region" description="Low complexity" evidence="1">
    <location>
        <begin position="26"/>
        <end position="35"/>
    </location>
</feature>
<dbReference type="EMBL" id="KB932204">
    <property type="protein sequence ID" value="KCV70850.1"/>
    <property type="molecule type" value="Genomic_DNA"/>
</dbReference>
<dbReference type="AlphaFoldDB" id="A0A058Z995"/>
<keyword evidence="2" id="KW-1133">Transmembrane helix</keyword>
<gene>
    <name evidence="3" type="ORF">H696_03206</name>
</gene>
<dbReference type="EMBL" id="KB932204">
    <property type="protein sequence ID" value="KCV70849.1"/>
    <property type="molecule type" value="Genomic_DNA"/>
</dbReference>
<feature type="transmembrane region" description="Helical" evidence="2">
    <location>
        <begin position="211"/>
        <end position="230"/>
    </location>
</feature>
<accession>A0A058Z995</accession>
<dbReference type="RefSeq" id="XP_009495365.1">
    <property type="nucleotide sequence ID" value="XM_009497090.1"/>
</dbReference>
<keyword evidence="2" id="KW-0472">Membrane</keyword>
<evidence type="ECO:0000256" key="1">
    <source>
        <dbReference type="SAM" id="MobiDB-lite"/>
    </source>
</evidence>
<name>A0A058Z995_FONAL</name>
<protein>
    <submittedName>
        <fullName evidence="3">Uncharacterized protein</fullName>
    </submittedName>
</protein>
<feature type="compositionally biased region" description="Pro residues" evidence="1">
    <location>
        <begin position="127"/>
        <end position="141"/>
    </location>
</feature>
<organism evidence="3">
    <name type="scientific">Fonticula alba</name>
    <name type="common">Slime mold</name>
    <dbReference type="NCBI Taxonomy" id="691883"/>
    <lineage>
        <taxon>Eukaryota</taxon>
        <taxon>Rotosphaerida</taxon>
        <taxon>Fonticulaceae</taxon>
        <taxon>Fonticula</taxon>
    </lineage>
</organism>
<evidence type="ECO:0000313" key="3">
    <source>
        <dbReference type="EMBL" id="KCV70850.1"/>
    </source>
</evidence>
<sequence>MNFSTPGASSESPAEWSQPPPPAYQAPPYEMAPYPSNSGEVSKGPPSDAAQAAHGSYHQAQHSPGPAAGGPDYSTGDTPSLQSHLPYGQLQYPPAAGSPGYSSGSPAVGYPTGSGAPGYPPGSGTPGYPPGPGAPPYPPTGAPAYPTLTTVTTVHTTNPALLGVHQSPDHNGNLWVPETVPFSDFAAYLPYYELPIPKPPLINKKSKNASFIMLGFGLLVSVGLVIAGVMSDPIGYETIGAGGGFFVICLVMSLHTLYRRRKIQKIYDARVDIEKRSVECIRAGKMPPLPRVPVCKFCRMTWPNRWTLVLLCERPPHIAVPPVLACIGNLGTQYQDVVENQLQALYK</sequence>
<dbReference type="RefSeq" id="XP_009495366.1">
    <property type="nucleotide sequence ID" value="XM_009497091.1"/>
</dbReference>